<dbReference type="Proteomes" id="UP001642409">
    <property type="component" value="Unassembled WGS sequence"/>
</dbReference>
<proteinExistence type="predicted"/>
<evidence type="ECO:0000313" key="2">
    <source>
        <dbReference type="EMBL" id="CAI9915176.1"/>
    </source>
</evidence>
<name>A0AA86RFM9_9EUKA</name>
<dbReference type="AlphaFoldDB" id="A0AA86RFM9"/>
<evidence type="ECO:0000313" key="7">
    <source>
        <dbReference type="EMBL" id="CAL6097021.1"/>
    </source>
</evidence>
<dbReference type="EMBL" id="CAXDID020000022">
    <property type="protein sequence ID" value="CAL5988084.1"/>
    <property type="molecule type" value="Genomic_DNA"/>
</dbReference>
<evidence type="ECO:0000313" key="8">
    <source>
        <dbReference type="EMBL" id="CAL6097027.1"/>
    </source>
</evidence>
<keyword evidence="9" id="KW-1185">Reference proteome</keyword>
<reference evidence="5 9" key="2">
    <citation type="submission" date="2024-07" db="EMBL/GenBank/DDBJ databases">
        <authorList>
            <person name="Akdeniz Z."/>
        </authorList>
    </citation>
    <scope>NUCLEOTIDE SEQUENCE [LARGE SCALE GENOMIC DNA]</scope>
</reference>
<comment type="caution">
    <text evidence="3">The sequence shown here is derived from an EMBL/GenBank/DDBJ whole genome shotgun (WGS) entry which is preliminary data.</text>
</comment>
<protein>
    <submittedName>
        <fullName evidence="5">Hypothetical_protein</fullName>
    </submittedName>
</protein>
<dbReference type="EMBL" id="CATOUU010001177">
    <property type="protein sequence ID" value="CAI9977119.1"/>
    <property type="molecule type" value="Genomic_DNA"/>
</dbReference>
<evidence type="ECO:0000313" key="9">
    <source>
        <dbReference type="Proteomes" id="UP001642409"/>
    </source>
</evidence>
<evidence type="ECO:0000313" key="5">
    <source>
        <dbReference type="EMBL" id="CAL5988084.1"/>
    </source>
</evidence>
<sequence>MPPQQIQYYLVTLPQGCDVNYNTQRIRSNCKCEIKNYDFEKVLVKVVSGSIYQLNNDGFVVEPVHGYTQQMFNDFTLFQPNIQANNRPYHQDILNINFQNAIPPTQFSQPYYDKHRFQHPNIPQPPLLPAANHFIHQPPQKVITLQLDVASFGAAFAMELDDYLAQEFTTCKTQIYNNNILITDTKDMTDQIKAYIAILYGQKFKVYESEV</sequence>
<reference evidence="3" key="1">
    <citation type="submission" date="2023-06" db="EMBL/GenBank/DDBJ databases">
        <authorList>
            <person name="Kurt Z."/>
        </authorList>
    </citation>
    <scope>NUCLEOTIDE SEQUENCE</scope>
</reference>
<dbReference type="EMBL" id="CATOUU010000066">
    <property type="protein sequence ID" value="CAI9915176.1"/>
    <property type="molecule type" value="Genomic_DNA"/>
</dbReference>
<evidence type="ECO:0000313" key="1">
    <source>
        <dbReference type="EMBL" id="CAI9915173.1"/>
    </source>
</evidence>
<dbReference type="EMBL" id="CAXDID020000022">
    <property type="protein sequence ID" value="CAL5988090.1"/>
    <property type="molecule type" value="Genomic_DNA"/>
</dbReference>
<evidence type="ECO:0000313" key="4">
    <source>
        <dbReference type="EMBL" id="CAI9977119.1"/>
    </source>
</evidence>
<gene>
    <name evidence="5" type="ORF">HINF_LOCUS10198</name>
    <name evidence="6" type="ORF">HINF_LOCUS10201</name>
    <name evidence="1" type="ORF">HINF_LOCUS2818</name>
    <name evidence="2" type="ORF">HINF_LOCUS2821</name>
    <name evidence="3" type="ORF">HINF_LOCUS64761</name>
    <name evidence="4" type="ORF">HINF_LOCUS64764</name>
    <name evidence="7" type="ORF">HINF_LOCUS68708</name>
    <name evidence="8" type="ORF">HINF_LOCUS68711</name>
</gene>
<evidence type="ECO:0000313" key="3">
    <source>
        <dbReference type="EMBL" id="CAI9977116.1"/>
    </source>
</evidence>
<evidence type="ECO:0000313" key="6">
    <source>
        <dbReference type="EMBL" id="CAL5988090.1"/>
    </source>
</evidence>
<dbReference type="EMBL" id="CATOUU010001177">
    <property type="protein sequence ID" value="CAI9977116.1"/>
    <property type="molecule type" value="Genomic_DNA"/>
</dbReference>
<organism evidence="3">
    <name type="scientific">Hexamita inflata</name>
    <dbReference type="NCBI Taxonomy" id="28002"/>
    <lineage>
        <taxon>Eukaryota</taxon>
        <taxon>Metamonada</taxon>
        <taxon>Diplomonadida</taxon>
        <taxon>Hexamitidae</taxon>
        <taxon>Hexamitinae</taxon>
        <taxon>Hexamita</taxon>
    </lineage>
</organism>
<dbReference type="EMBL" id="CAXDID020000491">
    <property type="protein sequence ID" value="CAL6097021.1"/>
    <property type="molecule type" value="Genomic_DNA"/>
</dbReference>
<dbReference type="EMBL" id="CATOUU010000066">
    <property type="protein sequence ID" value="CAI9915173.1"/>
    <property type="molecule type" value="Genomic_DNA"/>
</dbReference>
<accession>A0AA86RFM9</accession>
<dbReference type="EMBL" id="CAXDID020000491">
    <property type="protein sequence ID" value="CAL6097027.1"/>
    <property type="molecule type" value="Genomic_DNA"/>
</dbReference>